<dbReference type="AlphaFoldDB" id="A0AAW1V2E6"/>
<sequence>MLPVGDPFRPHFADRRMRSGGRKKKADWRSAIRLVVTRNEPPIERRCINAYYNSLSDECLDIRNDWNAAGIDILYTIESERLQYAGYIVSRHQYVEESVELPAHWKNKNWRTKVFLVNNVPDDTKKLGVEN</sequence>
<dbReference type="EMBL" id="JARQZJ010000100">
    <property type="protein sequence ID" value="KAK9886400.1"/>
    <property type="molecule type" value="Genomic_DNA"/>
</dbReference>
<keyword evidence="3" id="KW-1185">Reference proteome</keyword>
<organism evidence="2 3">
    <name type="scientific">Henosepilachna vigintioctopunctata</name>
    <dbReference type="NCBI Taxonomy" id="420089"/>
    <lineage>
        <taxon>Eukaryota</taxon>
        <taxon>Metazoa</taxon>
        <taxon>Ecdysozoa</taxon>
        <taxon>Arthropoda</taxon>
        <taxon>Hexapoda</taxon>
        <taxon>Insecta</taxon>
        <taxon>Pterygota</taxon>
        <taxon>Neoptera</taxon>
        <taxon>Endopterygota</taxon>
        <taxon>Coleoptera</taxon>
        <taxon>Polyphaga</taxon>
        <taxon>Cucujiformia</taxon>
        <taxon>Coccinelloidea</taxon>
        <taxon>Coccinellidae</taxon>
        <taxon>Epilachninae</taxon>
        <taxon>Epilachnini</taxon>
        <taxon>Henosepilachna</taxon>
    </lineage>
</organism>
<feature type="region of interest" description="Disordered" evidence="1">
    <location>
        <begin position="1"/>
        <end position="24"/>
    </location>
</feature>
<evidence type="ECO:0000313" key="2">
    <source>
        <dbReference type="EMBL" id="KAK9886400.1"/>
    </source>
</evidence>
<gene>
    <name evidence="2" type="ORF">WA026_016675</name>
</gene>
<evidence type="ECO:0000313" key="3">
    <source>
        <dbReference type="Proteomes" id="UP001431783"/>
    </source>
</evidence>
<reference evidence="2 3" key="1">
    <citation type="submission" date="2023-03" db="EMBL/GenBank/DDBJ databases">
        <title>Genome insight into feeding habits of ladybird beetles.</title>
        <authorList>
            <person name="Li H.-S."/>
            <person name="Huang Y.-H."/>
            <person name="Pang H."/>
        </authorList>
    </citation>
    <scope>NUCLEOTIDE SEQUENCE [LARGE SCALE GENOMIC DNA]</scope>
    <source>
        <strain evidence="2">SYSU_2023b</strain>
        <tissue evidence="2">Whole body</tissue>
    </source>
</reference>
<dbReference type="Proteomes" id="UP001431783">
    <property type="component" value="Unassembled WGS sequence"/>
</dbReference>
<name>A0AAW1V2E6_9CUCU</name>
<protein>
    <submittedName>
        <fullName evidence="2">Uncharacterized protein</fullName>
    </submittedName>
</protein>
<accession>A0AAW1V2E6</accession>
<feature type="compositionally biased region" description="Basic and acidic residues" evidence="1">
    <location>
        <begin position="8"/>
        <end position="17"/>
    </location>
</feature>
<proteinExistence type="predicted"/>
<comment type="caution">
    <text evidence="2">The sequence shown here is derived from an EMBL/GenBank/DDBJ whole genome shotgun (WGS) entry which is preliminary data.</text>
</comment>
<evidence type="ECO:0000256" key="1">
    <source>
        <dbReference type="SAM" id="MobiDB-lite"/>
    </source>
</evidence>